<dbReference type="Proteomes" id="UP001557470">
    <property type="component" value="Unassembled WGS sequence"/>
</dbReference>
<keyword evidence="1" id="KW-0433">Leucine-rich repeat</keyword>
<reference evidence="4 5" key="1">
    <citation type="submission" date="2024-06" db="EMBL/GenBank/DDBJ databases">
        <authorList>
            <person name="Pan Q."/>
            <person name="Wen M."/>
            <person name="Jouanno E."/>
            <person name="Zahm M."/>
            <person name="Klopp C."/>
            <person name="Cabau C."/>
            <person name="Louis A."/>
            <person name="Berthelot C."/>
            <person name="Parey E."/>
            <person name="Roest Crollius H."/>
            <person name="Montfort J."/>
            <person name="Robinson-Rechavi M."/>
            <person name="Bouchez O."/>
            <person name="Lampietro C."/>
            <person name="Lopez Roques C."/>
            <person name="Donnadieu C."/>
            <person name="Postlethwait J."/>
            <person name="Bobe J."/>
            <person name="Verreycken H."/>
            <person name="Guiguen Y."/>
        </authorList>
    </citation>
    <scope>NUCLEOTIDE SEQUENCE [LARGE SCALE GENOMIC DNA]</scope>
    <source>
        <strain evidence="4">Up_M1</strain>
        <tissue evidence="4">Testis</tissue>
    </source>
</reference>
<dbReference type="InterPro" id="IPR001611">
    <property type="entry name" value="Leu-rich_rpt"/>
</dbReference>
<evidence type="ECO:0000313" key="4">
    <source>
        <dbReference type="EMBL" id="KAL1007409.1"/>
    </source>
</evidence>
<dbReference type="PANTHER" id="PTHR45973:SF8">
    <property type="entry name" value="LEUCINE-RICH REPEAT-CONTAINING PROTEIN 49"/>
    <property type="match status" value="1"/>
</dbReference>
<evidence type="ECO:0000256" key="3">
    <source>
        <dbReference type="SAM" id="MobiDB-lite"/>
    </source>
</evidence>
<organism evidence="4 5">
    <name type="scientific">Umbra pygmaea</name>
    <name type="common">Eastern mudminnow</name>
    <dbReference type="NCBI Taxonomy" id="75934"/>
    <lineage>
        <taxon>Eukaryota</taxon>
        <taxon>Metazoa</taxon>
        <taxon>Chordata</taxon>
        <taxon>Craniata</taxon>
        <taxon>Vertebrata</taxon>
        <taxon>Euteleostomi</taxon>
        <taxon>Actinopterygii</taxon>
        <taxon>Neopterygii</taxon>
        <taxon>Teleostei</taxon>
        <taxon>Protacanthopterygii</taxon>
        <taxon>Esociformes</taxon>
        <taxon>Umbridae</taxon>
        <taxon>Umbra</taxon>
    </lineage>
</organism>
<dbReference type="SMART" id="SM00369">
    <property type="entry name" value="LRR_TYP"/>
    <property type="match status" value="5"/>
</dbReference>
<dbReference type="SUPFAM" id="SSF52058">
    <property type="entry name" value="L domain-like"/>
    <property type="match status" value="1"/>
</dbReference>
<dbReference type="InterPro" id="IPR050576">
    <property type="entry name" value="Cilia_flagella_integrity"/>
</dbReference>
<dbReference type="EMBL" id="JAGEUA010000002">
    <property type="protein sequence ID" value="KAL1007409.1"/>
    <property type="molecule type" value="Genomic_DNA"/>
</dbReference>
<feature type="region of interest" description="Disordered" evidence="3">
    <location>
        <begin position="99"/>
        <end position="125"/>
    </location>
</feature>
<protein>
    <submittedName>
        <fullName evidence="4">Uncharacterized protein</fullName>
    </submittedName>
</protein>
<dbReference type="InterPro" id="IPR032675">
    <property type="entry name" value="LRR_dom_sf"/>
</dbReference>
<sequence>MRSQKQQAKNSTGMFLTPTVNSYKLHLNAVNSLIPARNVHRLLDCRWSKDFTKEMNVDTIKMNSPRQDSKLNAHSGGARPLHTPVPAFVSDYLAPEHAQLPPRPAVHSGLTDDLRPQPHRLKPRRATHSAGAICCHPNSPFSSPTEPGENVSLLERSAPGFPIAFRSHGDCALSPERLDLKSRSLEECPHLEGMDGLRLLNLQHNLIMHIHNLSHLRCLVFLDLYDNRISQMSGISSLASLRVLLMGKNRIQRICSLDNLTKLDVLDLHCNTISQIENMSHLSELRVLNLAGNRISTVNNLHGLHSLIELNLRRNCISTVVRGNEERGVQF</sequence>
<comment type="caution">
    <text evidence="4">The sequence shown here is derived from an EMBL/GenBank/DDBJ whole genome shotgun (WGS) entry which is preliminary data.</text>
</comment>
<dbReference type="SMART" id="SM00365">
    <property type="entry name" value="LRR_SD22"/>
    <property type="match status" value="5"/>
</dbReference>
<keyword evidence="2" id="KW-0677">Repeat</keyword>
<evidence type="ECO:0000313" key="5">
    <source>
        <dbReference type="Proteomes" id="UP001557470"/>
    </source>
</evidence>
<dbReference type="PROSITE" id="PS51450">
    <property type="entry name" value="LRR"/>
    <property type="match status" value="5"/>
</dbReference>
<dbReference type="Pfam" id="PF13855">
    <property type="entry name" value="LRR_8"/>
    <property type="match status" value="1"/>
</dbReference>
<evidence type="ECO:0000256" key="1">
    <source>
        <dbReference type="ARBA" id="ARBA00022614"/>
    </source>
</evidence>
<accession>A0ABD0XES2</accession>
<dbReference type="InterPro" id="IPR003591">
    <property type="entry name" value="Leu-rich_rpt_typical-subtyp"/>
</dbReference>
<name>A0ABD0XES2_UMBPY</name>
<evidence type="ECO:0000256" key="2">
    <source>
        <dbReference type="ARBA" id="ARBA00022737"/>
    </source>
</evidence>
<keyword evidence="5" id="KW-1185">Reference proteome</keyword>
<dbReference type="AlphaFoldDB" id="A0ABD0XES2"/>
<dbReference type="PANTHER" id="PTHR45973">
    <property type="entry name" value="PROTEIN PHOSPHATASE 1 REGULATORY SUBUNIT SDS22-RELATED"/>
    <property type="match status" value="1"/>
</dbReference>
<dbReference type="Gene3D" id="3.80.10.10">
    <property type="entry name" value="Ribonuclease Inhibitor"/>
    <property type="match status" value="1"/>
</dbReference>
<gene>
    <name evidence="4" type="ORF">UPYG_G00086380</name>
</gene>
<proteinExistence type="predicted"/>